<accession>A0A2T8HUG2</accession>
<dbReference type="Gene3D" id="3.30.70.1060">
    <property type="entry name" value="Dimeric alpha+beta barrel"/>
    <property type="match status" value="1"/>
</dbReference>
<protein>
    <recommendedName>
        <fullName evidence="3">YCII-related domain-containing protein</fullName>
    </recommendedName>
</protein>
<dbReference type="SUPFAM" id="SSF54909">
    <property type="entry name" value="Dimeric alpha+beta barrel"/>
    <property type="match status" value="1"/>
</dbReference>
<sequence length="104" mass="10609">MAKYLLVYHGGKAPDTPEDGAKAMAQWQAWFESIGQDVVDAGNPVGQSHTITAKGAVADGGANPVSGYSIINAASLEAAKAIAAKCPMVMDGSGSIELAETIDM</sequence>
<dbReference type="RefSeq" id="WP_116558104.1">
    <property type="nucleotide sequence ID" value="NZ_JBLWXM010000011.1"/>
</dbReference>
<dbReference type="AlphaFoldDB" id="A0A2T8HUG2"/>
<organism evidence="1 2">
    <name type="scientific">Pararhodobacter oceanensis</name>
    <dbReference type="NCBI Taxonomy" id="2172121"/>
    <lineage>
        <taxon>Bacteria</taxon>
        <taxon>Pseudomonadati</taxon>
        <taxon>Pseudomonadota</taxon>
        <taxon>Alphaproteobacteria</taxon>
        <taxon>Rhodobacterales</taxon>
        <taxon>Paracoccaceae</taxon>
        <taxon>Pararhodobacter</taxon>
    </lineage>
</organism>
<dbReference type="OrthoDB" id="5117987at2"/>
<name>A0A2T8HUG2_9RHOB</name>
<evidence type="ECO:0000313" key="1">
    <source>
        <dbReference type="EMBL" id="PVH29107.1"/>
    </source>
</evidence>
<evidence type="ECO:0008006" key="3">
    <source>
        <dbReference type="Google" id="ProtNLM"/>
    </source>
</evidence>
<gene>
    <name evidence="1" type="ORF">DDE20_08780</name>
</gene>
<dbReference type="InterPro" id="IPR011008">
    <property type="entry name" value="Dimeric_a/b-barrel"/>
</dbReference>
<keyword evidence="2" id="KW-1185">Reference proteome</keyword>
<reference evidence="1 2" key="1">
    <citation type="submission" date="2018-04" db="EMBL/GenBank/DDBJ databases">
        <title>Pararhodobacter oceanense sp. nov., isolated from marine intertidal sediment.</title>
        <authorList>
            <person name="Wang X.-L."/>
            <person name="Du Z.-J."/>
        </authorList>
    </citation>
    <scope>NUCLEOTIDE SEQUENCE [LARGE SCALE GENOMIC DNA]</scope>
    <source>
        <strain evidence="1 2">AM505</strain>
    </source>
</reference>
<dbReference type="Proteomes" id="UP000245911">
    <property type="component" value="Unassembled WGS sequence"/>
</dbReference>
<evidence type="ECO:0000313" key="2">
    <source>
        <dbReference type="Proteomes" id="UP000245911"/>
    </source>
</evidence>
<proteinExistence type="predicted"/>
<dbReference type="EMBL" id="QDKM01000003">
    <property type="protein sequence ID" value="PVH29107.1"/>
    <property type="molecule type" value="Genomic_DNA"/>
</dbReference>
<comment type="caution">
    <text evidence="1">The sequence shown here is derived from an EMBL/GenBank/DDBJ whole genome shotgun (WGS) entry which is preliminary data.</text>
</comment>